<keyword evidence="2" id="KW-0732">Signal</keyword>
<evidence type="ECO:0000256" key="1">
    <source>
        <dbReference type="SAM" id="Phobius"/>
    </source>
</evidence>
<feature type="signal peptide" evidence="2">
    <location>
        <begin position="1"/>
        <end position="27"/>
    </location>
</feature>
<gene>
    <name evidence="3" type="ORF">BOX15_Mlig007818g1</name>
</gene>
<keyword evidence="1" id="KW-1133">Transmembrane helix</keyword>
<protein>
    <submittedName>
        <fullName evidence="3">Uncharacterized protein</fullName>
    </submittedName>
</protein>
<keyword evidence="1" id="KW-0472">Membrane</keyword>
<proteinExistence type="predicted"/>
<evidence type="ECO:0000256" key="2">
    <source>
        <dbReference type="SAM" id="SignalP"/>
    </source>
</evidence>
<reference evidence="3 4" key="1">
    <citation type="submission" date="2017-06" db="EMBL/GenBank/DDBJ databases">
        <title>A platform for efficient transgenesis in Macrostomum lignano, a flatworm model organism for stem cell research.</title>
        <authorList>
            <person name="Berezikov E."/>
        </authorList>
    </citation>
    <scope>NUCLEOTIDE SEQUENCE [LARGE SCALE GENOMIC DNA]</scope>
    <source>
        <strain evidence="3">DV1</strain>
        <tissue evidence="3">Whole organism</tissue>
    </source>
</reference>
<name>A0A267GKJ6_9PLAT</name>
<dbReference type="Proteomes" id="UP000215902">
    <property type="component" value="Unassembled WGS sequence"/>
</dbReference>
<feature type="chain" id="PRO_5013012319" evidence="2">
    <location>
        <begin position="28"/>
        <end position="308"/>
    </location>
</feature>
<organism evidence="3 4">
    <name type="scientific">Macrostomum lignano</name>
    <dbReference type="NCBI Taxonomy" id="282301"/>
    <lineage>
        <taxon>Eukaryota</taxon>
        <taxon>Metazoa</taxon>
        <taxon>Spiralia</taxon>
        <taxon>Lophotrochozoa</taxon>
        <taxon>Platyhelminthes</taxon>
        <taxon>Rhabditophora</taxon>
        <taxon>Macrostomorpha</taxon>
        <taxon>Macrostomida</taxon>
        <taxon>Macrostomidae</taxon>
        <taxon>Macrostomum</taxon>
    </lineage>
</organism>
<evidence type="ECO:0000313" key="4">
    <source>
        <dbReference type="Proteomes" id="UP000215902"/>
    </source>
</evidence>
<dbReference type="AlphaFoldDB" id="A0A267GKJ6"/>
<accession>A0A267GKJ6</accession>
<feature type="transmembrane region" description="Helical" evidence="1">
    <location>
        <begin position="208"/>
        <end position="230"/>
    </location>
</feature>
<keyword evidence="1" id="KW-0812">Transmembrane</keyword>
<comment type="caution">
    <text evidence="3">The sequence shown here is derived from an EMBL/GenBank/DDBJ whole genome shotgun (WGS) entry which is preliminary data.</text>
</comment>
<sequence>MTAAVGLRDLQLPCLLLLTALSLNANGLQESLLPLAMVCNQREFLHILMPARTASDSSNSNSTASSWQVCLEFYNSYDSHWMRIVLGNTTKTRLVSSHGQPVLRQLVFRVPSEYLKCQYPYRWKVEQLLNHSGSSSATGHCDAATPEQECEIAIGRQKGCSGWRQLQINKLRCRPDLVDPANFTTLRRQLCDKRRKSVSEASNGVRVWLAPVAATLGCLLVAIGAALALYRLLSKRAREFSSTADRSPAEPILPIFSALSDDARLLQALESRICSVPRVHWGLQRPADSPDFLLASPDTGEPILLEEA</sequence>
<dbReference type="EMBL" id="NIVC01000275">
    <property type="protein sequence ID" value="PAA86548.1"/>
    <property type="molecule type" value="Genomic_DNA"/>
</dbReference>
<keyword evidence="4" id="KW-1185">Reference proteome</keyword>
<evidence type="ECO:0000313" key="3">
    <source>
        <dbReference type="EMBL" id="PAA86548.1"/>
    </source>
</evidence>